<dbReference type="Gene3D" id="3.40.30.10">
    <property type="entry name" value="Glutaredoxin"/>
    <property type="match status" value="1"/>
</dbReference>
<evidence type="ECO:0000256" key="1">
    <source>
        <dbReference type="ARBA" id="ARBA00008987"/>
    </source>
</evidence>
<sequence length="100" mass="11183">MLLEEYNFKHEVLDDPGPVLVDFWAAWCGPCRAMNPVLTAIARDYKVCKVNTETNPQLAAKFQVSAIPLLLIFRDGKVVRRYEGVTDQGTLRSDLAALTS</sequence>
<dbReference type="AlphaFoldDB" id="A0A6P2D757"/>
<feature type="active site" description="Nucleophile" evidence="8">
    <location>
        <position position="31"/>
    </location>
</feature>
<evidence type="ECO:0000256" key="2">
    <source>
        <dbReference type="ARBA" id="ARBA00022448"/>
    </source>
</evidence>
<dbReference type="GO" id="GO:0015035">
    <property type="term" value="F:protein-disulfide reductase activity"/>
    <property type="evidence" value="ECO:0007669"/>
    <property type="project" value="UniProtKB-UniRule"/>
</dbReference>
<name>A0A6P2D757_9BACT</name>
<evidence type="ECO:0000313" key="11">
    <source>
        <dbReference type="EMBL" id="VTR97151.1"/>
    </source>
</evidence>
<evidence type="ECO:0000256" key="4">
    <source>
        <dbReference type="ARBA" id="ARBA00023157"/>
    </source>
</evidence>
<feature type="site" description="Contributes to redox potential value" evidence="8">
    <location>
        <position position="30"/>
    </location>
</feature>
<evidence type="ECO:0000256" key="5">
    <source>
        <dbReference type="ARBA" id="ARBA00023284"/>
    </source>
</evidence>
<organism evidence="11 12">
    <name type="scientific">Gemmata massiliana</name>
    <dbReference type="NCBI Taxonomy" id="1210884"/>
    <lineage>
        <taxon>Bacteria</taxon>
        <taxon>Pseudomonadati</taxon>
        <taxon>Planctomycetota</taxon>
        <taxon>Planctomycetia</taxon>
        <taxon>Gemmatales</taxon>
        <taxon>Gemmataceae</taxon>
        <taxon>Gemmata</taxon>
    </lineage>
</organism>
<dbReference type="InterPro" id="IPR005746">
    <property type="entry name" value="Thioredoxin"/>
</dbReference>
<feature type="disulfide bond" description="Redox-active" evidence="9">
    <location>
        <begin position="28"/>
        <end position="31"/>
    </location>
</feature>
<dbReference type="PIRSF" id="PIRSF000077">
    <property type="entry name" value="Thioredoxin"/>
    <property type="match status" value="1"/>
</dbReference>
<dbReference type="NCBIfam" id="TIGR01068">
    <property type="entry name" value="thioredoxin"/>
    <property type="match status" value="1"/>
</dbReference>
<dbReference type="InterPro" id="IPR013766">
    <property type="entry name" value="Thioredoxin_domain"/>
</dbReference>
<dbReference type="EMBL" id="LR593886">
    <property type="protein sequence ID" value="VTR97151.1"/>
    <property type="molecule type" value="Genomic_DNA"/>
</dbReference>
<dbReference type="PROSITE" id="PS51352">
    <property type="entry name" value="THIOREDOXIN_2"/>
    <property type="match status" value="1"/>
</dbReference>
<reference evidence="11 12" key="1">
    <citation type="submission" date="2019-05" db="EMBL/GenBank/DDBJ databases">
        <authorList>
            <consortium name="Science for Life Laboratories"/>
        </authorList>
    </citation>
    <scope>NUCLEOTIDE SEQUENCE [LARGE SCALE GENOMIC DNA]</scope>
    <source>
        <strain evidence="11">Soil9</strain>
    </source>
</reference>
<dbReference type="PROSITE" id="PS00194">
    <property type="entry name" value="THIOREDOXIN_1"/>
    <property type="match status" value="1"/>
</dbReference>
<keyword evidence="5 9" id="KW-0676">Redox-active center</keyword>
<proteinExistence type="inferred from homology"/>
<dbReference type="GO" id="GO:0005829">
    <property type="term" value="C:cytosol"/>
    <property type="evidence" value="ECO:0007669"/>
    <property type="project" value="TreeGrafter"/>
</dbReference>
<evidence type="ECO:0000256" key="7">
    <source>
        <dbReference type="PIRNR" id="PIRNR000077"/>
    </source>
</evidence>
<evidence type="ECO:0000256" key="8">
    <source>
        <dbReference type="PIRSR" id="PIRSR000077-1"/>
    </source>
</evidence>
<keyword evidence="3" id="KW-0249">Electron transport</keyword>
<evidence type="ECO:0000313" key="12">
    <source>
        <dbReference type="Proteomes" id="UP000464178"/>
    </source>
</evidence>
<keyword evidence="4 9" id="KW-1015">Disulfide bond</keyword>
<feature type="site" description="Deprotonates C-terminal active site Cys" evidence="8">
    <location>
        <position position="22"/>
    </location>
</feature>
<gene>
    <name evidence="11" type="ORF">SOIL9_08640</name>
</gene>
<dbReference type="InterPro" id="IPR017937">
    <property type="entry name" value="Thioredoxin_CS"/>
</dbReference>
<feature type="site" description="Contributes to redox potential value" evidence="8">
    <location>
        <position position="29"/>
    </location>
</feature>
<dbReference type="Pfam" id="PF00085">
    <property type="entry name" value="Thioredoxin"/>
    <property type="match status" value="1"/>
</dbReference>
<accession>A0A6P2D757</accession>
<dbReference type="PRINTS" id="PR00421">
    <property type="entry name" value="THIOREDOXIN"/>
</dbReference>
<dbReference type="Proteomes" id="UP000464178">
    <property type="component" value="Chromosome"/>
</dbReference>
<keyword evidence="2" id="KW-0813">Transport</keyword>
<dbReference type="InterPro" id="IPR036249">
    <property type="entry name" value="Thioredoxin-like_sf"/>
</dbReference>
<evidence type="ECO:0000256" key="3">
    <source>
        <dbReference type="ARBA" id="ARBA00022982"/>
    </source>
</evidence>
<feature type="active site" description="Nucleophile" evidence="8">
    <location>
        <position position="28"/>
    </location>
</feature>
<feature type="domain" description="Thioredoxin" evidence="10">
    <location>
        <begin position="1"/>
        <end position="100"/>
    </location>
</feature>
<dbReference type="CDD" id="cd02947">
    <property type="entry name" value="TRX_family"/>
    <property type="match status" value="1"/>
</dbReference>
<dbReference type="PANTHER" id="PTHR45663:SF11">
    <property type="entry name" value="GEO12009P1"/>
    <property type="match status" value="1"/>
</dbReference>
<dbReference type="PANTHER" id="PTHR45663">
    <property type="entry name" value="GEO12009P1"/>
    <property type="match status" value="1"/>
</dbReference>
<evidence type="ECO:0000259" key="10">
    <source>
        <dbReference type="PROSITE" id="PS51352"/>
    </source>
</evidence>
<evidence type="ECO:0000256" key="9">
    <source>
        <dbReference type="PIRSR" id="PIRSR000077-4"/>
    </source>
</evidence>
<dbReference type="RefSeq" id="WP_162671079.1">
    <property type="nucleotide sequence ID" value="NZ_LR593886.1"/>
</dbReference>
<dbReference type="KEGG" id="gms:SOIL9_08640"/>
<comment type="similarity">
    <text evidence="1 7">Belongs to the thioredoxin family.</text>
</comment>
<dbReference type="FunFam" id="3.40.30.10:FF:000001">
    <property type="entry name" value="Thioredoxin"/>
    <property type="match status" value="1"/>
</dbReference>
<dbReference type="GO" id="GO:0045454">
    <property type="term" value="P:cell redox homeostasis"/>
    <property type="evidence" value="ECO:0007669"/>
    <property type="project" value="TreeGrafter"/>
</dbReference>
<evidence type="ECO:0000256" key="6">
    <source>
        <dbReference type="NCBIfam" id="TIGR01068"/>
    </source>
</evidence>
<protein>
    <recommendedName>
        <fullName evidence="6 7">Thioredoxin</fullName>
    </recommendedName>
</protein>
<dbReference type="SUPFAM" id="SSF52833">
    <property type="entry name" value="Thioredoxin-like"/>
    <property type="match status" value="1"/>
</dbReference>
<keyword evidence="12" id="KW-1185">Reference proteome</keyword>